<reference evidence="2" key="2">
    <citation type="journal article" date="2017" name="Front. Physiol.">
        <title>Identification and Expression Profiling of Chemosensory Genes in Dendrolimus punctatus Walker.</title>
        <authorList>
            <person name="Zhang S.F."/>
            <person name="Liu H.H."/>
            <person name="Kong X.B."/>
            <person name="Wang H.B."/>
            <person name="Liu F."/>
            <person name="Zhang Z."/>
        </authorList>
    </citation>
    <scope>NUCLEOTIDE SEQUENCE</scope>
</reference>
<organism evidence="2">
    <name type="scientific">Dendrolimus punctatus</name>
    <name type="common">masson pine moth</name>
    <dbReference type="NCBI Taxonomy" id="238572"/>
    <lineage>
        <taxon>Eukaryota</taxon>
        <taxon>Metazoa</taxon>
        <taxon>Ecdysozoa</taxon>
        <taxon>Arthropoda</taxon>
        <taxon>Hexapoda</taxon>
        <taxon>Insecta</taxon>
        <taxon>Pterygota</taxon>
        <taxon>Neoptera</taxon>
        <taxon>Endopterygota</taxon>
        <taxon>Lepidoptera</taxon>
        <taxon>Glossata</taxon>
        <taxon>Ditrysia</taxon>
        <taxon>Bombycoidea</taxon>
        <taxon>Lasiocampidae</taxon>
        <taxon>Dendrolimus</taxon>
    </lineage>
</organism>
<dbReference type="InterPro" id="IPR036728">
    <property type="entry name" value="PBP_GOBP_sf"/>
</dbReference>
<dbReference type="CDD" id="cd23992">
    <property type="entry name" value="PBP_GOBP"/>
    <property type="match status" value="1"/>
</dbReference>
<accession>A0A2K8GKM7</accession>
<dbReference type="AlphaFoldDB" id="A0A2K8GKM7"/>
<dbReference type="EMBL" id="KX585290">
    <property type="protein sequence ID" value="ARO70183.1"/>
    <property type="molecule type" value="mRNA"/>
</dbReference>
<name>A0A2K8GKM7_9NEOP</name>
<protein>
    <submittedName>
        <fullName evidence="2">Odorant Binding Protein 24</fullName>
    </submittedName>
</protein>
<evidence type="ECO:0000313" key="2">
    <source>
        <dbReference type="EMBL" id="ARO70183.1"/>
    </source>
</evidence>
<reference evidence="2" key="1">
    <citation type="submission" date="2016-07" db="EMBL/GenBank/DDBJ databases">
        <authorList>
            <person name="Wan K."/>
            <person name="Booth B."/>
            <person name="Spirohn K."/>
            <person name="Hao T."/>
            <person name="Hu Y."/>
            <person name="Calderwood M."/>
            <person name="Hill D."/>
            <person name="Mohr S."/>
            <person name="Vidal M."/>
            <person name="Celniker S."/>
            <person name="Perrimon N."/>
        </authorList>
    </citation>
    <scope>NUCLEOTIDE SEQUENCE</scope>
</reference>
<dbReference type="Pfam" id="PF01395">
    <property type="entry name" value="PBP_GOBP"/>
    <property type="match status" value="1"/>
</dbReference>
<dbReference type="PROSITE" id="PS50006">
    <property type="entry name" value="FHA_DOMAIN"/>
    <property type="match status" value="1"/>
</dbReference>
<proteinExistence type="evidence at transcript level"/>
<gene>
    <name evidence="2" type="primary">OBP24</name>
</gene>
<dbReference type="SMART" id="SM00708">
    <property type="entry name" value="PhBP"/>
    <property type="match status" value="1"/>
</dbReference>
<feature type="domain" description="FHA" evidence="1">
    <location>
        <begin position="3"/>
        <end position="57"/>
    </location>
</feature>
<dbReference type="InterPro" id="IPR006170">
    <property type="entry name" value="PBP/GOBP"/>
</dbReference>
<dbReference type="GO" id="GO:0005549">
    <property type="term" value="F:odorant binding"/>
    <property type="evidence" value="ECO:0007669"/>
    <property type="project" value="InterPro"/>
</dbReference>
<evidence type="ECO:0000259" key="1">
    <source>
        <dbReference type="PROSITE" id="PS50006"/>
    </source>
</evidence>
<dbReference type="SUPFAM" id="SSF47565">
    <property type="entry name" value="Insect pheromone/odorant-binding proteins"/>
    <property type="match status" value="1"/>
</dbReference>
<dbReference type="SMR" id="A0A2K8GKM7"/>
<dbReference type="InterPro" id="IPR000253">
    <property type="entry name" value="FHA_dom"/>
</dbReference>
<sequence length="129" mass="14714">MGLVIGRSTDNRTSVSFEEEVTKKIHNAIDQCSAETGVEREVLKIARDGNYMSGDKYEKLIHCCYVKSGYAYENGRIKVKEATMLFPKEYATQVEKVIRDCDKELNDPVKNTYQAFVCFQENSPVRMGL</sequence>
<dbReference type="Gene3D" id="1.10.238.20">
    <property type="entry name" value="Pheromone/general odorant binding protein domain"/>
    <property type="match status" value="1"/>
</dbReference>